<dbReference type="Proteomes" id="UP001341840">
    <property type="component" value="Unassembled WGS sequence"/>
</dbReference>
<reference evidence="1 2" key="1">
    <citation type="journal article" date="2023" name="Plants (Basel)">
        <title>Bridging the Gap: Combining Genomics and Transcriptomics Approaches to Understand Stylosanthes scabra, an Orphan Legume from the Brazilian Caatinga.</title>
        <authorList>
            <person name="Ferreira-Neto J.R.C."/>
            <person name="da Silva M.D."/>
            <person name="Binneck E."/>
            <person name="de Melo N.F."/>
            <person name="da Silva R.H."/>
            <person name="de Melo A.L.T.M."/>
            <person name="Pandolfi V."/>
            <person name="Bustamante F.O."/>
            <person name="Brasileiro-Vidal A.C."/>
            <person name="Benko-Iseppon A.M."/>
        </authorList>
    </citation>
    <scope>NUCLEOTIDE SEQUENCE [LARGE SCALE GENOMIC DNA]</scope>
    <source>
        <tissue evidence="1">Leaves</tissue>
    </source>
</reference>
<gene>
    <name evidence="1" type="ORF">PIB30_060639</name>
</gene>
<comment type="caution">
    <text evidence="1">The sequence shown here is derived from an EMBL/GenBank/DDBJ whole genome shotgun (WGS) entry which is preliminary data.</text>
</comment>
<dbReference type="EMBL" id="JASCZI010030747">
    <property type="protein sequence ID" value="MED6124621.1"/>
    <property type="molecule type" value="Genomic_DNA"/>
</dbReference>
<dbReference type="PANTHER" id="PTHR32382">
    <property type="entry name" value="FASCICLIN-LIKE ARABINOGALACTAN PROTEIN"/>
    <property type="match status" value="1"/>
</dbReference>
<organism evidence="1 2">
    <name type="scientific">Stylosanthes scabra</name>
    <dbReference type="NCBI Taxonomy" id="79078"/>
    <lineage>
        <taxon>Eukaryota</taxon>
        <taxon>Viridiplantae</taxon>
        <taxon>Streptophyta</taxon>
        <taxon>Embryophyta</taxon>
        <taxon>Tracheophyta</taxon>
        <taxon>Spermatophyta</taxon>
        <taxon>Magnoliopsida</taxon>
        <taxon>eudicotyledons</taxon>
        <taxon>Gunneridae</taxon>
        <taxon>Pentapetalae</taxon>
        <taxon>rosids</taxon>
        <taxon>fabids</taxon>
        <taxon>Fabales</taxon>
        <taxon>Fabaceae</taxon>
        <taxon>Papilionoideae</taxon>
        <taxon>50 kb inversion clade</taxon>
        <taxon>dalbergioids sensu lato</taxon>
        <taxon>Dalbergieae</taxon>
        <taxon>Pterocarpus clade</taxon>
        <taxon>Stylosanthes</taxon>
    </lineage>
</organism>
<dbReference type="PANTHER" id="PTHR32382:SF4">
    <property type="entry name" value="FASCICLIN-LIKE ARABINOGALACTAN PROTEIN 1"/>
    <property type="match status" value="1"/>
</dbReference>
<protein>
    <submittedName>
        <fullName evidence="1">Uncharacterized protein</fullName>
    </submittedName>
</protein>
<name>A0ABU6RLE7_9FABA</name>
<keyword evidence="2" id="KW-1185">Reference proteome</keyword>
<evidence type="ECO:0000313" key="1">
    <source>
        <dbReference type="EMBL" id="MED6124621.1"/>
    </source>
</evidence>
<evidence type="ECO:0000313" key="2">
    <source>
        <dbReference type="Proteomes" id="UP001341840"/>
    </source>
</evidence>
<sequence>VCAVDNAAMNKLLSKHPSIYTLKSILSLDYFGAKKLHQITNGTDLTSTMYQATGTALGAAGFVYITDLHGEKVGFGAENNDGALSALFVKSVEEIPYNILIIQIRNPLPLAAAEALTPAHNQQNLTSIMFRHGCMVFADTLAASPDATPSLTMSTADSPSSAPCGWCL</sequence>
<feature type="non-terminal residue" evidence="1">
    <location>
        <position position="1"/>
    </location>
</feature>
<proteinExistence type="predicted"/>
<accession>A0ABU6RLE7</accession>
<dbReference type="InterPro" id="IPR033254">
    <property type="entry name" value="Plant_FLA"/>
</dbReference>